<accession>A0ABW7ENF7</accession>
<sequence>MATSPEPLSFAVHSLPDPRASTVQRAGRWKMLVVLAMCAAPVVASYFTFYVVKPSGSAYGELISPTVDMPADLPLTDLQGRTVTAASLRGQWMLAVAQPPECSAACERQLFVQRQLREMLGKEKDRVDKLWLVPGDAPLRPELVAAVSQKGAEVTVLRVPADRLDAWLKPAAGKMLADHFYVIDPMGRWMLRAPGDPEPTKLKADLVRLLKSSAFWDPAGR</sequence>
<dbReference type="Proteomes" id="UP001606300">
    <property type="component" value="Unassembled WGS sequence"/>
</dbReference>
<dbReference type="RefSeq" id="WP_394470925.1">
    <property type="nucleotide sequence ID" value="NZ_JBIGHY010000004.1"/>
</dbReference>
<dbReference type="Gene3D" id="3.40.30.10">
    <property type="entry name" value="Glutaredoxin"/>
    <property type="match status" value="1"/>
</dbReference>
<keyword evidence="1" id="KW-0472">Membrane</keyword>
<gene>
    <name evidence="2" type="ORF">ACG02S_13240</name>
</gene>
<dbReference type="SUPFAM" id="SSF52833">
    <property type="entry name" value="Thioredoxin-like"/>
    <property type="match status" value="1"/>
</dbReference>
<evidence type="ECO:0000313" key="2">
    <source>
        <dbReference type="EMBL" id="MFG6414859.1"/>
    </source>
</evidence>
<comment type="caution">
    <text evidence="2">The sequence shown here is derived from an EMBL/GenBank/DDBJ whole genome shotgun (WGS) entry which is preliminary data.</text>
</comment>
<dbReference type="EMBL" id="JBIGHY010000004">
    <property type="protein sequence ID" value="MFG6414859.1"/>
    <property type="molecule type" value="Genomic_DNA"/>
</dbReference>
<reference evidence="2 3" key="1">
    <citation type="submission" date="2024-09" db="EMBL/GenBank/DDBJ databases">
        <title>Novel species of the genus Pelomonas and Roseateles isolated from streams.</title>
        <authorList>
            <person name="Lu H."/>
        </authorList>
    </citation>
    <scope>NUCLEOTIDE SEQUENCE [LARGE SCALE GENOMIC DNA]</scope>
    <source>
        <strain evidence="2 3">DC23W</strain>
    </source>
</reference>
<feature type="transmembrane region" description="Helical" evidence="1">
    <location>
        <begin position="31"/>
        <end position="52"/>
    </location>
</feature>
<organism evidence="2 3">
    <name type="scientific">Pelomonas dachongensis</name>
    <dbReference type="NCBI Taxonomy" id="3299029"/>
    <lineage>
        <taxon>Bacteria</taxon>
        <taxon>Pseudomonadati</taxon>
        <taxon>Pseudomonadota</taxon>
        <taxon>Betaproteobacteria</taxon>
        <taxon>Burkholderiales</taxon>
        <taxon>Sphaerotilaceae</taxon>
        <taxon>Roseateles</taxon>
    </lineage>
</organism>
<evidence type="ECO:0000256" key="1">
    <source>
        <dbReference type="SAM" id="Phobius"/>
    </source>
</evidence>
<dbReference type="InterPro" id="IPR036249">
    <property type="entry name" value="Thioredoxin-like_sf"/>
</dbReference>
<proteinExistence type="predicted"/>
<evidence type="ECO:0000313" key="3">
    <source>
        <dbReference type="Proteomes" id="UP001606300"/>
    </source>
</evidence>
<keyword evidence="1" id="KW-1133">Transmembrane helix</keyword>
<protein>
    <submittedName>
        <fullName evidence="2">SCO family protein</fullName>
    </submittedName>
</protein>
<name>A0ABW7ENF7_9BURK</name>
<keyword evidence="3" id="KW-1185">Reference proteome</keyword>
<keyword evidence="1" id="KW-0812">Transmembrane</keyword>